<keyword evidence="1" id="KW-0489">Methyltransferase</keyword>
<dbReference type="SUPFAM" id="SSF53335">
    <property type="entry name" value="S-adenosyl-L-methionine-dependent methyltransferases"/>
    <property type="match status" value="1"/>
</dbReference>
<dbReference type="Gene3D" id="3.40.50.150">
    <property type="entry name" value="Vaccinia Virus protein VP39"/>
    <property type="match status" value="1"/>
</dbReference>
<evidence type="ECO:0000256" key="1">
    <source>
        <dbReference type="ARBA" id="ARBA00022603"/>
    </source>
</evidence>
<evidence type="ECO:0000256" key="4">
    <source>
        <dbReference type="SAM" id="MobiDB-lite"/>
    </source>
</evidence>
<feature type="domain" description="O-methyltransferase C-terminal" evidence="5">
    <location>
        <begin position="330"/>
        <end position="499"/>
    </location>
</feature>
<evidence type="ECO:0000256" key="2">
    <source>
        <dbReference type="ARBA" id="ARBA00022679"/>
    </source>
</evidence>
<keyword evidence="2" id="KW-0808">Transferase</keyword>
<name>A0ABR2X8M6_9PEZI</name>
<dbReference type="PROSITE" id="PS51683">
    <property type="entry name" value="SAM_OMT_II"/>
    <property type="match status" value="1"/>
</dbReference>
<sequence length="518" mass="57775">MAPFIQFATLPIANGSFDKAIGIYGPFSDMIKQDVPGCLEFALYKSQDSATQEVDIIISESMDRSADIEKLRQVAKLVESAVETVIAQWSKGDAQKVDSVDGVEIPCHNLYNAQRTLAAAAGTIEELVCDPSLRILAFSTQYYESRALHIAAEHRVADLLDAGDHEKGVHVTEIGKRHIFRETNTDTFANNVVSQALVRNEPLRAYVTLFALDPFSAADYLPTALKHPKLGPSYQVNETAFNLAVGTDASRWEWLQEIVPSDKLGVSSRGYPTTSTTQANGKIEGSQTNGDSRHRRPELEIFNLAMVGGGKVSSTPHVLDYPWHELGDATVVDVGGGHGGFVRQLSRQYPHFKCIVQDSQAMVDRGREVWQQEKLQDLASDRVRFMAHDFFTVNPIKGAEVYWLRYILHDWSDDYCVNILSRIREAMGPSSRILIADQVMDTTIGSPDLMEDRAPVPLLANYGQYVRYSHQRDLGMMALINGIERTPAQFRSIIEEAGLQLVKIWQCRTQVSIVECRL</sequence>
<evidence type="ECO:0000313" key="7">
    <source>
        <dbReference type="Proteomes" id="UP001465668"/>
    </source>
</evidence>
<keyword evidence="7" id="KW-1185">Reference proteome</keyword>
<gene>
    <name evidence="6" type="ORF">SCAR479_13342</name>
</gene>
<dbReference type="Proteomes" id="UP001465668">
    <property type="component" value="Unassembled WGS sequence"/>
</dbReference>
<dbReference type="InterPro" id="IPR016461">
    <property type="entry name" value="COMT-like"/>
</dbReference>
<reference evidence="6 7" key="1">
    <citation type="submission" date="2024-02" db="EMBL/GenBank/DDBJ databases">
        <title>First draft genome assembly of two strains of Seiridium cardinale.</title>
        <authorList>
            <person name="Emiliani G."/>
            <person name="Scali E."/>
        </authorList>
    </citation>
    <scope>NUCLEOTIDE SEQUENCE [LARGE SCALE GENOMIC DNA]</scope>
    <source>
        <strain evidence="6 7">BM-138-000479</strain>
    </source>
</reference>
<dbReference type="PANTHER" id="PTHR43712">
    <property type="entry name" value="PUTATIVE (AFU_ORTHOLOGUE AFUA_4G14580)-RELATED"/>
    <property type="match status" value="1"/>
</dbReference>
<feature type="region of interest" description="Disordered" evidence="4">
    <location>
        <begin position="265"/>
        <end position="293"/>
    </location>
</feature>
<dbReference type="EMBL" id="JARVKM010000104">
    <property type="protein sequence ID" value="KAK9770017.1"/>
    <property type="molecule type" value="Genomic_DNA"/>
</dbReference>
<evidence type="ECO:0000256" key="3">
    <source>
        <dbReference type="ARBA" id="ARBA00022691"/>
    </source>
</evidence>
<dbReference type="InterPro" id="IPR001077">
    <property type="entry name" value="COMT_C"/>
</dbReference>
<organism evidence="6 7">
    <name type="scientific">Seiridium cardinale</name>
    <dbReference type="NCBI Taxonomy" id="138064"/>
    <lineage>
        <taxon>Eukaryota</taxon>
        <taxon>Fungi</taxon>
        <taxon>Dikarya</taxon>
        <taxon>Ascomycota</taxon>
        <taxon>Pezizomycotina</taxon>
        <taxon>Sordariomycetes</taxon>
        <taxon>Xylariomycetidae</taxon>
        <taxon>Amphisphaeriales</taxon>
        <taxon>Sporocadaceae</taxon>
        <taxon>Seiridium</taxon>
    </lineage>
</organism>
<evidence type="ECO:0000313" key="6">
    <source>
        <dbReference type="EMBL" id="KAK9770017.1"/>
    </source>
</evidence>
<dbReference type="InterPro" id="IPR029063">
    <property type="entry name" value="SAM-dependent_MTases_sf"/>
</dbReference>
<dbReference type="PANTHER" id="PTHR43712:SF2">
    <property type="entry name" value="O-METHYLTRANSFERASE CICE"/>
    <property type="match status" value="1"/>
</dbReference>
<comment type="caution">
    <text evidence="6">The sequence shown here is derived from an EMBL/GenBank/DDBJ whole genome shotgun (WGS) entry which is preliminary data.</text>
</comment>
<proteinExistence type="predicted"/>
<dbReference type="Pfam" id="PF00891">
    <property type="entry name" value="Methyltransf_2"/>
    <property type="match status" value="1"/>
</dbReference>
<keyword evidence="3" id="KW-0949">S-adenosyl-L-methionine</keyword>
<accession>A0ABR2X8M6</accession>
<protein>
    <submittedName>
        <fullName evidence="6">O-methyltransferase domain-containing protein</fullName>
    </submittedName>
</protein>
<feature type="compositionally biased region" description="Polar residues" evidence="4">
    <location>
        <begin position="270"/>
        <end position="290"/>
    </location>
</feature>
<evidence type="ECO:0000259" key="5">
    <source>
        <dbReference type="Pfam" id="PF00891"/>
    </source>
</evidence>